<dbReference type="GeneID" id="54282957"/>
<evidence type="ECO:0000313" key="7">
    <source>
        <dbReference type="EMBL" id="KAF2008545.1"/>
    </source>
</evidence>
<feature type="transmembrane region" description="Helical" evidence="6">
    <location>
        <begin position="423"/>
        <end position="444"/>
    </location>
</feature>
<proteinExistence type="predicted"/>
<name>A0A6A5X6A7_9PLEO</name>
<organism evidence="7 8">
    <name type="scientific">Aaosphaeria arxii CBS 175.79</name>
    <dbReference type="NCBI Taxonomy" id="1450172"/>
    <lineage>
        <taxon>Eukaryota</taxon>
        <taxon>Fungi</taxon>
        <taxon>Dikarya</taxon>
        <taxon>Ascomycota</taxon>
        <taxon>Pezizomycotina</taxon>
        <taxon>Dothideomycetes</taxon>
        <taxon>Pleosporomycetidae</taxon>
        <taxon>Pleosporales</taxon>
        <taxon>Pleosporales incertae sedis</taxon>
        <taxon>Aaosphaeria</taxon>
    </lineage>
</organism>
<comment type="subcellular location">
    <subcellularLocation>
        <location evidence="1">Membrane</location>
        <topology evidence="1">Multi-pass membrane protein</topology>
    </subcellularLocation>
</comment>
<dbReference type="RefSeq" id="XP_033376884.1">
    <property type="nucleotide sequence ID" value="XM_033525560.1"/>
</dbReference>
<reference evidence="7" key="1">
    <citation type="journal article" date="2020" name="Stud. Mycol.">
        <title>101 Dothideomycetes genomes: a test case for predicting lifestyles and emergence of pathogens.</title>
        <authorList>
            <person name="Haridas S."/>
            <person name="Albert R."/>
            <person name="Binder M."/>
            <person name="Bloem J."/>
            <person name="Labutti K."/>
            <person name="Salamov A."/>
            <person name="Andreopoulos B."/>
            <person name="Baker S."/>
            <person name="Barry K."/>
            <person name="Bills G."/>
            <person name="Bluhm B."/>
            <person name="Cannon C."/>
            <person name="Castanera R."/>
            <person name="Culley D."/>
            <person name="Daum C."/>
            <person name="Ezra D."/>
            <person name="Gonzalez J."/>
            <person name="Henrissat B."/>
            <person name="Kuo A."/>
            <person name="Liang C."/>
            <person name="Lipzen A."/>
            <person name="Lutzoni F."/>
            <person name="Magnuson J."/>
            <person name="Mondo S."/>
            <person name="Nolan M."/>
            <person name="Ohm R."/>
            <person name="Pangilinan J."/>
            <person name="Park H.-J."/>
            <person name="Ramirez L."/>
            <person name="Alfaro M."/>
            <person name="Sun H."/>
            <person name="Tritt A."/>
            <person name="Yoshinaga Y."/>
            <person name="Zwiers L.-H."/>
            <person name="Turgeon B."/>
            <person name="Goodwin S."/>
            <person name="Spatafora J."/>
            <person name="Crous P."/>
            <person name="Grigoriev I."/>
        </authorList>
    </citation>
    <scope>NUCLEOTIDE SEQUENCE</scope>
    <source>
        <strain evidence="7">CBS 175.79</strain>
    </source>
</reference>
<dbReference type="AlphaFoldDB" id="A0A6A5X6A7"/>
<accession>A0A6A5X6A7</accession>
<feature type="transmembrane region" description="Helical" evidence="6">
    <location>
        <begin position="126"/>
        <end position="145"/>
    </location>
</feature>
<dbReference type="GO" id="GO:0022857">
    <property type="term" value="F:transmembrane transporter activity"/>
    <property type="evidence" value="ECO:0007669"/>
    <property type="project" value="InterPro"/>
</dbReference>
<dbReference type="Pfam" id="PF07690">
    <property type="entry name" value="MFS_1"/>
    <property type="match status" value="1"/>
</dbReference>
<evidence type="ECO:0000313" key="8">
    <source>
        <dbReference type="Proteomes" id="UP000799778"/>
    </source>
</evidence>
<keyword evidence="4 6" id="KW-0472">Membrane</keyword>
<dbReference type="Proteomes" id="UP000799778">
    <property type="component" value="Unassembled WGS sequence"/>
</dbReference>
<feature type="transmembrane region" description="Helical" evidence="6">
    <location>
        <begin position="214"/>
        <end position="234"/>
    </location>
</feature>
<feature type="compositionally biased region" description="Polar residues" evidence="5">
    <location>
        <begin position="275"/>
        <end position="284"/>
    </location>
</feature>
<keyword evidence="8" id="KW-1185">Reference proteome</keyword>
<evidence type="ECO:0000256" key="5">
    <source>
        <dbReference type="SAM" id="MobiDB-lite"/>
    </source>
</evidence>
<feature type="transmembrane region" description="Helical" evidence="6">
    <location>
        <begin position="516"/>
        <end position="539"/>
    </location>
</feature>
<dbReference type="Gene3D" id="1.20.1250.20">
    <property type="entry name" value="MFS general substrate transporter like domains"/>
    <property type="match status" value="1"/>
</dbReference>
<dbReference type="InterPro" id="IPR036259">
    <property type="entry name" value="MFS_trans_sf"/>
</dbReference>
<evidence type="ECO:0000256" key="6">
    <source>
        <dbReference type="SAM" id="Phobius"/>
    </source>
</evidence>
<dbReference type="PANTHER" id="PTHR23502:SF50">
    <property type="entry name" value="TRANSPORTER, PUTATIVE (AFU_ORTHOLOGUE AFUA_5G00430)-RELATED"/>
    <property type="match status" value="1"/>
</dbReference>
<evidence type="ECO:0000256" key="3">
    <source>
        <dbReference type="ARBA" id="ARBA00022989"/>
    </source>
</evidence>
<feature type="transmembrane region" description="Helical" evidence="6">
    <location>
        <begin position="151"/>
        <end position="178"/>
    </location>
</feature>
<dbReference type="OrthoDB" id="268400at2759"/>
<feature type="region of interest" description="Disordered" evidence="5">
    <location>
        <begin position="1"/>
        <end position="23"/>
    </location>
</feature>
<feature type="transmembrane region" description="Helical" evidence="6">
    <location>
        <begin position="58"/>
        <end position="79"/>
    </location>
</feature>
<dbReference type="SUPFAM" id="SSF103473">
    <property type="entry name" value="MFS general substrate transporter"/>
    <property type="match status" value="1"/>
</dbReference>
<feature type="transmembrane region" description="Helical" evidence="6">
    <location>
        <begin position="482"/>
        <end position="504"/>
    </location>
</feature>
<dbReference type="EMBL" id="ML978083">
    <property type="protein sequence ID" value="KAF2008545.1"/>
    <property type="molecule type" value="Genomic_DNA"/>
</dbReference>
<feature type="transmembrane region" description="Helical" evidence="6">
    <location>
        <begin position="450"/>
        <end position="475"/>
    </location>
</feature>
<feature type="region of interest" description="Disordered" evidence="5">
    <location>
        <begin position="264"/>
        <end position="284"/>
    </location>
</feature>
<sequence>MSLHPKVQQRAGNNSTELWPPGTVLLEDNSGPEKKFILQPRPSEDPNDPLNWAKWRKAINFGFVCFYSVLVSEFISSSGPTWTPMHKQLGFGYDMLNNAYAAGSAALGVGSLLLIPFALKLGRRPIYLFSTVMQFGLSIWSARMWSVADLMSINLLQCLFGSLAEVIVQMTVADVFFVHQRGRLNSTYIWLWKTAGALGSLIAGFITTGLGWRWVWWLNAIFFGLFSILIALFYEETKYCPPAIVEQVAGNDLQPSGDSNVIDQSRQDKGLGTDAINSTKSLGSQEQGVSEDLYATKIDHNIPMKTWRQRLALTTISTTDEGFKDILRHLYQPLVLLTTVPAVLWTASVYGVLVALQDVISTCQSTFLTRPPYNFTASGVGFMSIAKFIGLTIGSLLGGVVSDRVIIYAARRNNGVFEPEARLWSFIPFILFVPAGGLMFGIGLNNGAPWPVIAVGLALYNVGVAPILAITVTYLTDSYEDVVGDALVGVTFLRNAISAAFVFAVDPWVEATSIKWCLVAIVLISMFFMSLSVVFIIWGKQFRGRTAARYQYYARRQFRSRG</sequence>
<protein>
    <submittedName>
        <fullName evidence="7">MFS general substrate transporter</fullName>
    </submittedName>
</protein>
<evidence type="ECO:0000256" key="1">
    <source>
        <dbReference type="ARBA" id="ARBA00004141"/>
    </source>
</evidence>
<feature type="transmembrane region" description="Helical" evidence="6">
    <location>
        <begin position="99"/>
        <end position="119"/>
    </location>
</feature>
<dbReference type="InterPro" id="IPR011701">
    <property type="entry name" value="MFS"/>
</dbReference>
<feature type="transmembrane region" description="Helical" evidence="6">
    <location>
        <begin position="334"/>
        <end position="356"/>
    </location>
</feature>
<dbReference type="PANTHER" id="PTHR23502">
    <property type="entry name" value="MAJOR FACILITATOR SUPERFAMILY"/>
    <property type="match status" value="1"/>
</dbReference>
<keyword evidence="3 6" id="KW-1133">Transmembrane helix</keyword>
<gene>
    <name evidence="7" type="ORF">BU24DRAFT_403210</name>
</gene>
<keyword evidence="2 6" id="KW-0812">Transmembrane</keyword>
<evidence type="ECO:0000256" key="2">
    <source>
        <dbReference type="ARBA" id="ARBA00022692"/>
    </source>
</evidence>
<feature type="transmembrane region" description="Helical" evidence="6">
    <location>
        <begin position="190"/>
        <end position="208"/>
    </location>
</feature>
<dbReference type="GO" id="GO:0005886">
    <property type="term" value="C:plasma membrane"/>
    <property type="evidence" value="ECO:0007669"/>
    <property type="project" value="TreeGrafter"/>
</dbReference>
<evidence type="ECO:0000256" key="4">
    <source>
        <dbReference type="ARBA" id="ARBA00023136"/>
    </source>
</evidence>
<feature type="transmembrane region" description="Helical" evidence="6">
    <location>
        <begin position="376"/>
        <end position="402"/>
    </location>
</feature>